<reference evidence="1 2" key="1">
    <citation type="submission" date="2012-04" db="EMBL/GenBank/DDBJ databases">
        <authorList>
            <person name="Durkin A.S."/>
            <person name="McCorrison J."/>
            <person name="Torralba M."/>
            <person name="Gillis M."/>
            <person name="Methe B."/>
            <person name="Sutton G."/>
            <person name="Nelson K.E."/>
        </authorList>
    </citation>
    <scope>NUCLEOTIDE SEQUENCE [LARGE SCALE GENOMIC DNA]</scope>
    <source>
        <strain evidence="1 2">HK2019</strain>
    </source>
</reference>
<proteinExistence type="predicted"/>
<gene>
    <name evidence="1" type="ORF">HMPREF1119_1031</name>
</gene>
<evidence type="ECO:0000313" key="2">
    <source>
        <dbReference type="Proteomes" id="UP000003778"/>
    </source>
</evidence>
<dbReference type="EMBL" id="AJTC01000042">
    <property type="protein sequence ID" value="EIJ28668.1"/>
    <property type="molecule type" value="Genomic_DNA"/>
</dbReference>
<dbReference type="RefSeq" id="WP_005700168.1">
    <property type="nucleotide sequence ID" value="NZ_AJTC01000042.1"/>
</dbReference>
<evidence type="ECO:0000313" key="1">
    <source>
        <dbReference type="EMBL" id="EIJ28668.1"/>
    </source>
</evidence>
<sequence length="92" mass="10754">MEIPSKLRLYAYHNLIAIDQLFNALTGGAADETLSSRAYRGAILAEQPKKRWRVLYRFINGLFRDKNHCKTAYESEINGKQRDYRFNQGNEK</sequence>
<protein>
    <recommendedName>
        <fullName evidence="3">DNA helicase UvrD</fullName>
    </recommendedName>
</protein>
<evidence type="ECO:0008006" key="3">
    <source>
        <dbReference type="Google" id="ProtNLM"/>
    </source>
</evidence>
<organism evidence="1 2">
    <name type="scientific">Haemophilus parainfluenzae HK2019</name>
    <dbReference type="NCBI Taxonomy" id="1095746"/>
    <lineage>
        <taxon>Bacteria</taxon>
        <taxon>Pseudomonadati</taxon>
        <taxon>Pseudomonadota</taxon>
        <taxon>Gammaproteobacteria</taxon>
        <taxon>Pasteurellales</taxon>
        <taxon>Pasteurellaceae</taxon>
        <taxon>Haemophilus</taxon>
    </lineage>
</organism>
<accession>A0ABP2NV54</accession>
<dbReference type="Proteomes" id="UP000003778">
    <property type="component" value="Unassembled WGS sequence"/>
</dbReference>
<keyword evidence="2" id="KW-1185">Reference proteome</keyword>
<comment type="caution">
    <text evidence="1">The sequence shown here is derived from an EMBL/GenBank/DDBJ whole genome shotgun (WGS) entry which is preliminary data.</text>
</comment>
<name>A0ABP2NV54_HAEPA</name>